<evidence type="ECO:0000256" key="1">
    <source>
        <dbReference type="SAM" id="MobiDB-lite"/>
    </source>
</evidence>
<gene>
    <name evidence="2" type="ORF">PS918_02756</name>
</gene>
<protein>
    <submittedName>
        <fullName evidence="2">Uncharacterized protein</fullName>
    </submittedName>
</protein>
<feature type="compositionally biased region" description="Basic residues" evidence="1">
    <location>
        <begin position="76"/>
        <end position="87"/>
    </location>
</feature>
<feature type="compositionally biased region" description="Basic and acidic residues" evidence="1">
    <location>
        <begin position="65"/>
        <end position="75"/>
    </location>
</feature>
<dbReference type="Proteomes" id="UP000326611">
    <property type="component" value="Unassembled WGS sequence"/>
</dbReference>
<dbReference type="RefSeq" id="WP_224790471.1">
    <property type="nucleotide sequence ID" value="NZ_CABVIY010000003.1"/>
</dbReference>
<dbReference type="AlphaFoldDB" id="A0A5E7SJB2"/>
<reference evidence="2 3" key="1">
    <citation type="submission" date="2019-09" db="EMBL/GenBank/DDBJ databases">
        <authorList>
            <person name="Chandra G."/>
            <person name="Truman W A."/>
        </authorList>
    </citation>
    <scope>NUCLEOTIDE SEQUENCE [LARGE SCALE GENOMIC DNA]</scope>
    <source>
        <strain evidence="2">PS918</strain>
    </source>
</reference>
<accession>A0A5E7SJB2</accession>
<evidence type="ECO:0000313" key="3">
    <source>
        <dbReference type="Proteomes" id="UP000326611"/>
    </source>
</evidence>
<feature type="region of interest" description="Disordered" evidence="1">
    <location>
        <begin position="65"/>
        <end position="87"/>
    </location>
</feature>
<organism evidence="2 3">
    <name type="scientific">Pseudomonas fluorescens</name>
    <dbReference type="NCBI Taxonomy" id="294"/>
    <lineage>
        <taxon>Bacteria</taxon>
        <taxon>Pseudomonadati</taxon>
        <taxon>Pseudomonadota</taxon>
        <taxon>Gammaproteobacteria</taxon>
        <taxon>Pseudomonadales</taxon>
        <taxon>Pseudomonadaceae</taxon>
        <taxon>Pseudomonas</taxon>
    </lineage>
</organism>
<proteinExistence type="predicted"/>
<sequence>MTSVEEFIALSNRIAMEYEAIAPLLRDPEVIKAARFLGELDNLAHQYDFSAMDIMKLIDPGRALQSEKNRKEKTVKTKKLSKRTVRQ</sequence>
<evidence type="ECO:0000313" key="2">
    <source>
        <dbReference type="EMBL" id="VVP85717.1"/>
    </source>
</evidence>
<dbReference type="EMBL" id="CABVIY010000003">
    <property type="protein sequence ID" value="VVP85717.1"/>
    <property type="molecule type" value="Genomic_DNA"/>
</dbReference>
<name>A0A5E7SJB2_PSEFL</name>